<accession>R0L230</accession>
<dbReference type="InterPro" id="IPR036396">
    <property type="entry name" value="Cyt_P450_sf"/>
</dbReference>
<dbReference type="GO" id="GO:0016705">
    <property type="term" value="F:oxidoreductase activity, acting on paired donors, with incorporation or reduction of molecular oxygen"/>
    <property type="evidence" value="ECO:0007669"/>
    <property type="project" value="InterPro"/>
</dbReference>
<dbReference type="Pfam" id="PF00067">
    <property type="entry name" value="p450"/>
    <property type="match status" value="1"/>
</dbReference>
<dbReference type="PANTHER" id="PTHR24291">
    <property type="entry name" value="CYTOCHROME P450 FAMILY 4"/>
    <property type="match status" value="1"/>
</dbReference>
<sequence length="47" mass="5259">QDEDGNTLSDEDISAEADTFMFEGHDTTASGLAWLLYNLAHHPQHQE</sequence>
<name>R0L230_ANAPL</name>
<dbReference type="PANTHER" id="PTHR24291:SF210">
    <property type="entry name" value="CYTOCHROME P450 FAMILY 4 SUBFAMILY F MEMBER 11"/>
    <property type="match status" value="1"/>
</dbReference>
<dbReference type="GO" id="GO:0005506">
    <property type="term" value="F:iron ion binding"/>
    <property type="evidence" value="ECO:0007669"/>
    <property type="project" value="InterPro"/>
</dbReference>
<dbReference type="SUPFAM" id="SSF48264">
    <property type="entry name" value="Cytochrome P450"/>
    <property type="match status" value="1"/>
</dbReference>
<protein>
    <submittedName>
        <fullName evidence="2">Cytochrome P450 4F14</fullName>
    </submittedName>
</protein>
<evidence type="ECO:0000256" key="1">
    <source>
        <dbReference type="ARBA" id="ARBA00010617"/>
    </source>
</evidence>
<dbReference type="AlphaFoldDB" id="R0L230"/>
<feature type="non-terminal residue" evidence="2">
    <location>
        <position position="1"/>
    </location>
</feature>
<evidence type="ECO:0000313" key="2">
    <source>
        <dbReference type="EMBL" id="EOA94327.1"/>
    </source>
</evidence>
<dbReference type="EMBL" id="KB744829">
    <property type="protein sequence ID" value="EOA94327.1"/>
    <property type="molecule type" value="Genomic_DNA"/>
</dbReference>
<organism evidence="2 3">
    <name type="scientific">Anas platyrhynchos</name>
    <name type="common">Mallard</name>
    <name type="synonym">Anas boschas</name>
    <dbReference type="NCBI Taxonomy" id="8839"/>
    <lineage>
        <taxon>Eukaryota</taxon>
        <taxon>Metazoa</taxon>
        <taxon>Chordata</taxon>
        <taxon>Craniata</taxon>
        <taxon>Vertebrata</taxon>
        <taxon>Euteleostomi</taxon>
        <taxon>Archelosauria</taxon>
        <taxon>Archosauria</taxon>
        <taxon>Dinosauria</taxon>
        <taxon>Saurischia</taxon>
        <taxon>Theropoda</taxon>
        <taxon>Coelurosauria</taxon>
        <taxon>Aves</taxon>
        <taxon>Neognathae</taxon>
        <taxon>Galloanserae</taxon>
        <taxon>Anseriformes</taxon>
        <taxon>Anatidae</taxon>
        <taxon>Anatinae</taxon>
        <taxon>Anas</taxon>
    </lineage>
</organism>
<dbReference type="InterPro" id="IPR001128">
    <property type="entry name" value="Cyt_P450"/>
</dbReference>
<feature type="non-terminal residue" evidence="2">
    <location>
        <position position="47"/>
    </location>
</feature>
<dbReference type="Gene3D" id="1.10.630.10">
    <property type="entry name" value="Cytochrome P450"/>
    <property type="match status" value="1"/>
</dbReference>
<dbReference type="InterPro" id="IPR050196">
    <property type="entry name" value="Cytochrome_P450_Monoox"/>
</dbReference>
<comment type="similarity">
    <text evidence="1">Belongs to the cytochrome P450 family.</text>
</comment>
<reference evidence="3" key="1">
    <citation type="journal article" date="2013" name="Nat. Genet.">
        <title>The duck genome and transcriptome provide insight into an avian influenza virus reservoir species.</title>
        <authorList>
            <person name="Huang Y."/>
            <person name="Li Y."/>
            <person name="Burt D.W."/>
            <person name="Chen H."/>
            <person name="Zhang Y."/>
            <person name="Qian W."/>
            <person name="Kim H."/>
            <person name="Gan S."/>
            <person name="Zhao Y."/>
            <person name="Li J."/>
            <person name="Yi K."/>
            <person name="Feng H."/>
            <person name="Zhu P."/>
            <person name="Li B."/>
            <person name="Liu Q."/>
            <person name="Fairley S."/>
            <person name="Magor K.E."/>
            <person name="Du Z."/>
            <person name="Hu X."/>
            <person name="Goodman L."/>
            <person name="Tafer H."/>
            <person name="Vignal A."/>
            <person name="Lee T."/>
            <person name="Kim K.W."/>
            <person name="Sheng Z."/>
            <person name="An Y."/>
            <person name="Searle S."/>
            <person name="Herrero J."/>
            <person name="Groenen M.A."/>
            <person name="Crooijmans R.P."/>
            <person name="Faraut T."/>
            <person name="Cai Q."/>
            <person name="Webster R.G."/>
            <person name="Aldridge J.R."/>
            <person name="Warren W.C."/>
            <person name="Bartschat S."/>
            <person name="Kehr S."/>
            <person name="Marz M."/>
            <person name="Stadler P.F."/>
            <person name="Smith J."/>
            <person name="Kraus R.H."/>
            <person name="Zhao Y."/>
            <person name="Ren L."/>
            <person name="Fei J."/>
            <person name="Morisson M."/>
            <person name="Kaiser P."/>
            <person name="Griffin D.K."/>
            <person name="Rao M."/>
            <person name="Pitel F."/>
            <person name="Wang J."/>
            <person name="Li N."/>
        </authorList>
    </citation>
    <scope>NUCLEOTIDE SEQUENCE [LARGE SCALE GENOMIC DNA]</scope>
</reference>
<dbReference type="Proteomes" id="UP000296049">
    <property type="component" value="Unassembled WGS sequence"/>
</dbReference>
<keyword evidence="3" id="KW-1185">Reference proteome</keyword>
<gene>
    <name evidence="2" type="ORF">Anapl_17484</name>
</gene>
<dbReference type="GO" id="GO:0020037">
    <property type="term" value="F:heme binding"/>
    <property type="evidence" value="ECO:0007669"/>
    <property type="project" value="InterPro"/>
</dbReference>
<proteinExistence type="inferred from homology"/>
<evidence type="ECO:0000313" key="3">
    <source>
        <dbReference type="Proteomes" id="UP000296049"/>
    </source>
</evidence>
<dbReference type="GO" id="GO:0004497">
    <property type="term" value="F:monooxygenase activity"/>
    <property type="evidence" value="ECO:0007669"/>
    <property type="project" value="InterPro"/>
</dbReference>